<dbReference type="Gene3D" id="3.40.630.30">
    <property type="match status" value="1"/>
</dbReference>
<dbReference type="InterPro" id="IPR016181">
    <property type="entry name" value="Acyl_CoA_acyltransferase"/>
</dbReference>
<proteinExistence type="predicted"/>
<dbReference type="PANTHER" id="PTHR43441:SF6">
    <property type="entry name" value="N-ACETYLTRANSFERASE DOMAIN-CONTAINING PROTEIN"/>
    <property type="match status" value="1"/>
</dbReference>
<dbReference type="PANTHER" id="PTHR43441">
    <property type="entry name" value="RIBOSOMAL-PROTEIN-SERINE ACETYLTRANSFERASE"/>
    <property type="match status" value="1"/>
</dbReference>
<dbReference type="PROSITE" id="PS51186">
    <property type="entry name" value="GNAT"/>
    <property type="match status" value="1"/>
</dbReference>
<evidence type="ECO:0000313" key="3">
    <source>
        <dbReference type="Proteomes" id="UP001595776"/>
    </source>
</evidence>
<sequence>MTKHPSTPTDGTITLVPASRNLLQAELNDPPAVFNILDVDAAPPYWPPDLNDDDSFRHALNLIPAGAQTADWGFYYVLLHEGGQRHAIGLGGFKEQPDENGEVEIGYSILEPYRRRGFATRMTGLLVDHAFADPSVTAVTATTLPDLIPSIGVLEKVGFRQTNLLDGILYFSLLR</sequence>
<dbReference type="InterPro" id="IPR051908">
    <property type="entry name" value="Ribosomal_N-acetyltransferase"/>
</dbReference>
<dbReference type="EC" id="2.3.-.-" evidence="2"/>
<accession>A0ABV8UBJ0</accession>
<dbReference type="InterPro" id="IPR000182">
    <property type="entry name" value="GNAT_dom"/>
</dbReference>
<reference evidence="3" key="1">
    <citation type="journal article" date="2019" name="Int. J. Syst. Evol. Microbiol.">
        <title>The Global Catalogue of Microorganisms (GCM) 10K type strain sequencing project: providing services to taxonomists for standard genome sequencing and annotation.</title>
        <authorList>
            <consortium name="The Broad Institute Genomics Platform"/>
            <consortium name="The Broad Institute Genome Sequencing Center for Infectious Disease"/>
            <person name="Wu L."/>
            <person name="Ma J."/>
        </authorList>
    </citation>
    <scope>NUCLEOTIDE SEQUENCE [LARGE SCALE GENOMIC DNA]</scope>
    <source>
        <strain evidence="3">CGMCC 1.15304</strain>
    </source>
</reference>
<dbReference type="Proteomes" id="UP001595776">
    <property type="component" value="Unassembled WGS sequence"/>
</dbReference>
<protein>
    <submittedName>
        <fullName evidence="2">GNAT family N-acetyltransferase</fullName>
        <ecNumber evidence="2">2.3.-.-</ecNumber>
    </submittedName>
</protein>
<evidence type="ECO:0000259" key="1">
    <source>
        <dbReference type="PROSITE" id="PS51186"/>
    </source>
</evidence>
<organism evidence="2 3">
    <name type="scientific">Kordiimonas lipolytica</name>
    <dbReference type="NCBI Taxonomy" id="1662421"/>
    <lineage>
        <taxon>Bacteria</taxon>
        <taxon>Pseudomonadati</taxon>
        <taxon>Pseudomonadota</taxon>
        <taxon>Alphaproteobacteria</taxon>
        <taxon>Kordiimonadales</taxon>
        <taxon>Kordiimonadaceae</taxon>
        <taxon>Kordiimonas</taxon>
    </lineage>
</organism>
<keyword evidence="3" id="KW-1185">Reference proteome</keyword>
<dbReference type="GO" id="GO:0016746">
    <property type="term" value="F:acyltransferase activity"/>
    <property type="evidence" value="ECO:0007669"/>
    <property type="project" value="UniProtKB-KW"/>
</dbReference>
<keyword evidence="2" id="KW-0012">Acyltransferase</keyword>
<dbReference type="SUPFAM" id="SSF55729">
    <property type="entry name" value="Acyl-CoA N-acyltransferases (Nat)"/>
    <property type="match status" value="1"/>
</dbReference>
<dbReference type="EMBL" id="JBHSCR010000007">
    <property type="protein sequence ID" value="MFC4348224.1"/>
    <property type="molecule type" value="Genomic_DNA"/>
</dbReference>
<dbReference type="Pfam" id="PF13302">
    <property type="entry name" value="Acetyltransf_3"/>
    <property type="match status" value="1"/>
</dbReference>
<dbReference type="RefSeq" id="WP_082719782.1">
    <property type="nucleotide sequence ID" value="NZ_JBHSCR010000007.1"/>
</dbReference>
<keyword evidence="2" id="KW-0808">Transferase</keyword>
<comment type="caution">
    <text evidence="2">The sequence shown here is derived from an EMBL/GenBank/DDBJ whole genome shotgun (WGS) entry which is preliminary data.</text>
</comment>
<gene>
    <name evidence="2" type="ORF">ACFO5Q_10245</name>
</gene>
<feature type="domain" description="N-acetyltransferase" evidence="1">
    <location>
        <begin position="20"/>
        <end position="175"/>
    </location>
</feature>
<name>A0ABV8UBJ0_9PROT</name>
<evidence type="ECO:0000313" key="2">
    <source>
        <dbReference type="EMBL" id="MFC4348224.1"/>
    </source>
</evidence>